<proteinExistence type="predicted"/>
<name>A0A329TJV9_9FIRM</name>
<dbReference type="Proteomes" id="UP000251634">
    <property type="component" value="Unassembled WGS sequence"/>
</dbReference>
<accession>A0A329TJV9</accession>
<organism evidence="1 2">
    <name type="scientific">Faecalibacterium prausnitzii</name>
    <dbReference type="NCBI Taxonomy" id="853"/>
    <lineage>
        <taxon>Bacteria</taxon>
        <taxon>Bacillati</taxon>
        <taxon>Bacillota</taxon>
        <taxon>Clostridia</taxon>
        <taxon>Eubacteriales</taxon>
        <taxon>Oscillospiraceae</taxon>
        <taxon>Faecalibacterium</taxon>
    </lineage>
</organism>
<dbReference type="AlphaFoldDB" id="A0A329TJV9"/>
<gene>
    <name evidence="1" type="ORF">C4N25_09840</name>
</gene>
<protein>
    <submittedName>
        <fullName evidence="1">Uncharacterized protein</fullName>
    </submittedName>
</protein>
<evidence type="ECO:0000313" key="1">
    <source>
        <dbReference type="EMBL" id="RAW48816.1"/>
    </source>
</evidence>
<sequence>MESLWLQICDIQGRLFKLAWKAGYDSEDFMKQFMRSRVARDLDSEYNRMQWAGEEYLLEEFADECPQTIKENAQYDKEVMYWAGYLYRYWHILTKESSKEIYAQAPAKTMNTNYLMFHTMAPELAIEDLKELHQQKKHSKNKK</sequence>
<dbReference type="EMBL" id="PRKZ01000007">
    <property type="protein sequence ID" value="RAW48816.1"/>
    <property type="molecule type" value="Genomic_DNA"/>
</dbReference>
<dbReference type="RefSeq" id="WP_112115925.1">
    <property type="nucleotide sequence ID" value="NZ_PRKZ01000007.1"/>
</dbReference>
<reference evidence="1 2" key="1">
    <citation type="submission" date="2018-02" db="EMBL/GenBank/DDBJ databases">
        <title>Complete genome sequencing of Faecalibacterium prausnitzii strains isolated from the human gut.</title>
        <authorList>
            <person name="Fitzgerald B.C."/>
            <person name="Shkoporov A.N."/>
            <person name="Ross P.R."/>
            <person name="Hill C."/>
        </authorList>
    </citation>
    <scope>NUCLEOTIDE SEQUENCE [LARGE SCALE GENOMIC DNA]</scope>
    <source>
        <strain evidence="1 2">APC942/8-14-2</strain>
    </source>
</reference>
<comment type="caution">
    <text evidence="1">The sequence shown here is derived from an EMBL/GenBank/DDBJ whole genome shotgun (WGS) entry which is preliminary data.</text>
</comment>
<evidence type="ECO:0000313" key="2">
    <source>
        <dbReference type="Proteomes" id="UP000251634"/>
    </source>
</evidence>